<keyword evidence="1" id="KW-0805">Transcription regulation</keyword>
<keyword evidence="4" id="KW-0804">Transcription</keyword>
<evidence type="ECO:0000313" key="6">
    <source>
        <dbReference type="EMBL" id="MBU5439407.1"/>
    </source>
</evidence>
<keyword evidence="7" id="KW-1185">Reference proteome</keyword>
<dbReference type="Pfam" id="PF04542">
    <property type="entry name" value="Sigma70_r2"/>
    <property type="match status" value="1"/>
</dbReference>
<dbReference type="RefSeq" id="WP_216521113.1">
    <property type="nucleotide sequence ID" value="NZ_JAHLPM010000014.1"/>
</dbReference>
<dbReference type="Proteomes" id="UP000749471">
    <property type="component" value="Unassembled WGS sequence"/>
</dbReference>
<gene>
    <name evidence="6" type="ORF">KQI42_15415</name>
</gene>
<reference evidence="6 7" key="1">
    <citation type="submission" date="2021-06" db="EMBL/GenBank/DDBJ databases">
        <authorList>
            <person name="Sun Q."/>
            <person name="Li D."/>
        </authorList>
    </citation>
    <scope>NUCLEOTIDE SEQUENCE [LARGE SCALE GENOMIC DNA]</scope>
    <source>
        <strain evidence="6 7">MSJ-40</strain>
    </source>
</reference>
<sequence length="180" mass="21765">MDKLEDSFYEEICEKYFKDVYQFCIYLTKGNRSLNHIVEECVQETFLEAKKQIKKLKNHPNVKGWLYVTSRNMINSSMRKYYTKNKYEIPIYDEVACSLTSVEEELENINESGMDIDKLKVDIMKQLKDEEYELYIDCFVKKMPIKEIAEKYNISISASYTRIHRLRVKIKKMVERYFYM</sequence>
<dbReference type="EMBL" id="JAHLPM010000014">
    <property type="protein sequence ID" value="MBU5439407.1"/>
    <property type="molecule type" value="Genomic_DNA"/>
</dbReference>
<dbReference type="InterPro" id="IPR039425">
    <property type="entry name" value="RNA_pol_sigma-70-like"/>
</dbReference>
<evidence type="ECO:0000313" key="7">
    <source>
        <dbReference type="Proteomes" id="UP000749471"/>
    </source>
</evidence>
<dbReference type="InterPro" id="IPR007627">
    <property type="entry name" value="RNA_pol_sigma70_r2"/>
</dbReference>
<evidence type="ECO:0000256" key="2">
    <source>
        <dbReference type="ARBA" id="ARBA00023082"/>
    </source>
</evidence>
<evidence type="ECO:0000259" key="5">
    <source>
        <dbReference type="Pfam" id="PF04542"/>
    </source>
</evidence>
<protein>
    <submittedName>
        <fullName evidence="6">Sigma-70 family RNA polymerase sigma factor</fullName>
    </submittedName>
</protein>
<comment type="caution">
    <text evidence="6">The sequence shown here is derived from an EMBL/GenBank/DDBJ whole genome shotgun (WGS) entry which is preliminary data.</text>
</comment>
<dbReference type="PANTHER" id="PTHR43133">
    <property type="entry name" value="RNA POLYMERASE ECF-TYPE SIGMA FACTO"/>
    <property type="match status" value="1"/>
</dbReference>
<dbReference type="InterPro" id="IPR014284">
    <property type="entry name" value="RNA_pol_sigma-70_dom"/>
</dbReference>
<name>A0ABS6E9G0_9FIRM</name>
<keyword evidence="3" id="KW-0238">DNA-binding</keyword>
<evidence type="ECO:0000256" key="1">
    <source>
        <dbReference type="ARBA" id="ARBA00023015"/>
    </source>
</evidence>
<evidence type="ECO:0000256" key="4">
    <source>
        <dbReference type="ARBA" id="ARBA00023163"/>
    </source>
</evidence>
<dbReference type="NCBIfam" id="TIGR02937">
    <property type="entry name" value="sigma70-ECF"/>
    <property type="match status" value="1"/>
</dbReference>
<evidence type="ECO:0000256" key="3">
    <source>
        <dbReference type="ARBA" id="ARBA00023125"/>
    </source>
</evidence>
<organism evidence="6 7">
    <name type="scientific">Tissierella simiarum</name>
    <dbReference type="NCBI Taxonomy" id="2841534"/>
    <lineage>
        <taxon>Bacteria</taxon>
        <taxon>Bacillati</taxon>
        <taxon>Bacillota</taxon>
        <taxon>Tissierellia</taxon>
        <taxon>Tissierellales</taxon>
        <taxon>Tissierellaceae</taxon>
        <taxon>Tissierella</taxon>
    </lineage>
</organism>
<proteinExistence type="predicted"/>
<keyword evidence="2" id="KW-0731">Sigma factor</keyword>
<accession>A0ABS6E9G0</accession>
<dbReference type="PANTHER" id="PTHR43133:SF8">
    <property type="entry name" value="RNA POLYMERASE SIGMA FACTOR HI_1459-RELATED"/>
    <property type="match status" value="1"/>
</dbReference>
<feature type="domain" description="RNA polymerase sigma-70 region 2" evidence="5">
    <location>
        <begin position="14"/>
        <end position="80"/>
    </location>
</feature>